<dbReference type="SUPFAM" id="SSF52058">
    <property type="entry name" value="L domain-like"/>
    <property type="match status" value="1"/>
</dbReference>
<sequence>MRVATVDDLVTLFYDGSNEFYNEDLQMEWESDVDLVYYENFDDVESSNLSIECKNYIRERQSWQQVIIVEGVTEIPETTFYRCYNINRVNFTNTIIRIRRNAFCFCSNLTHIKLPINLEYVKDFAFAYCKLSSVFVPPSCRVIGAWAFQSNENLEILHVPQNTELDRDVIDYTELFESSPNREAYKYWIEIDIEDASNPGDLIAFFEQHCEEVKAWLKDTNTEEEFALHRICSSYEPTFEMILDNMIERGGPKAFKVKNSIGITPSRYLKENPYTNVTEKEVIEKYVLNMMGKL</sequence>
<dbReference type="AlphaFoldDB" id="A0AAD3CDU7"/>
<evidence type="ECO:0008006" key="3">
    <source>
        <dbReference type="Google" id="ProtNLM"/>
    </source>
</evidence>
<organism evidence="1 2">
    <name type="scientific">Chaetoceros tenuissimus</name>
    <dbReference type="NCBI Taxonomy" id="426638"/>
    <lineage>
        <taxon>Eukaryota</taxon>
        <taxon>Sar</taxon>
        <taxon>Stramenopiles</taxon>
        <taxon>Ochrophyta</taxon>
        <taxon>Bacillariophyta</taxon>
        <taxon>Coscinodiscophyceae</taxon>
        <taxon>Chaetocerotophycidae</taxon>
        <taxon>Chaetocerotales</taxon>
        <taxon>Chaetocerotaceae</taxon>
        <taxon>Chaetoceros</taxon>
    </lineage>
</organism>
<gene>
    <name evidence="1" type="ORF">CTEN210_00297</name>
</gene>
<name>A0AAD3CDU7_9STRA</name>
<dbReference type="InterPro" id="IPR053139">
    <property type="entry name" value="Surface_bspA-like"/>
</dbReference>
<accession>A0AAD3CDU7</accession>
<reference evidence="1 2" key="1">
    <citation type="journal article" date="2021" name="Sci. Rep.">
        <title>The genome of the diatom Chaetoceros tenuissimus carries an ancient integrated fragment of an extant virus.</title>
        <authorList>
            <person name="Hongo Y."/>
            <person name="Kimura K."/>
            <person name="Takaki Y."/>
            <person name="Yoshida Y."/>
            <person name="Baba S."/>
            <person name="Kobayashi G."/>
            <person name="Nagasaki K."/>
            <person name="Hano T."/>
            <person name="Tomaru Y."/>
        </authorList>
    </citation>
    <scope>NUCLEOTIDE SEQUENCE [LARGE SCALE GENOMIC DNA]</scope>
    <source>
        <strain evidence="1 2">NIES-3715</strain>
    </source>
</reference>
<dbReference type="InterPro" id="IPR026906">
    <property type="entry name" value="LRR_5"/>
</dbReference>
<evidence type="ECO:0000313" key="2">
    <source>
        <dbReference type="Proteomes" id="UP001054902"/>
    </source>
</evidence>
<proteinExistence type="predicted"/>
<dbReference type="Pfam" id="PF13306">
    <property type="entry name" value="LRR_5"/>
    <property type="match status" value="1"/>
</dbReference>
<dbReference type="InterPro" id="IPR032675">
    <property type="entry name" value="LRR_dom_sf"/>
</dbReference>
<evidence type="ECO:0000313" key="1">
    <source>
        <dbReference type="EMBL" id="GFH43824.1"/>
    </source>
</evidence>
<dbReference type="PANTHER" id="PTHR45661:SF3">
    <property type="entry name" value="IG-LIKE DOMAIN-CONTAINING PROTEIN"/>
    <property type="match status" value="1"/>
</dbReference>
<comment type="caution">
    <text evidence="1">The sequence shown here is derived from an EMBL/GenBank/DDBJ whole genome shotgun (WGS) entry which is preliminary data.</text>
</comment>
<dbReference type="EMBL" id="BLLK01000019">
    <property type="protein sequence ID" value="GFH43824.1"/>
    <property type="molecule type" value="Genomic_DNA"/>
</dbReference>
<keyword evidence="2" id="KW-1185">Reference proteome</keyword>
<protein>
    <recommendedName>
        <fullName evidence="3">Leucine-rich repeat domain-containing protein</fullName>
    </recommendedName>
</protein>
<dbReference type="Proteomes" id="UP001054902">
    <property type="component" value="Unassembled WGS sequence"/>
</dbReference>
<dbReference type="PANTHER" id="PTHR45661">
    <property type="entry name" value="SURFACE ANTIGEN"/>
    <property type="match status" value="1"/>
</dbReference>
<dbReference type="Gene3D" id="3.80.10.10">
    <property type="entry name" value="Ribonuclease Inhibitor"/>
    <property type="match status" value="1"/>
</dbReference>